<name>A0ABP6KYN4_9ACTN</name>
<dbReference type="Proteomes" id="UP001499930">
    <property type="component" value="Unassembled WGS sequence"/>
</dbReference>
<dbReference type="EMBL" id="BAAAWD010000015">
    <property type="protein sequence ID" value="GAA3026946.1"/>
    <property type="molecule type" value="Genomic_DNA"/>
</dbReference>
<proteinExistence type="predicted"/>
<evidence type="ECO:0000313" key="2">
    <source>
        <dbReference type="Proteomes" id="UP001499930"/>
    </source>
</evidence>
<evidence type="ECO:0000313" key="1">
    <source>
        <dbReference type="EMBL" id="GAA3026946.1"/>
    </source>
</evidence>
<reference evidence="2" key="1">
    <citation type="journal article" date="2019" name="Int. J. Syst. Evol. Microbiol.">
        <title>The Global Catalogue of Microorganisms (GCM) 10K type strain sequencing project: providing services to taxonomists for standard genome sequencing and annotation.</title>
        <authorList>
            <consortium name="The Broad Institute Genomics Platform"/>
            <consortium name="The Broad Institute Genome Sequencing Center for Infectious Disease"/>
            <person name="Wu L."/>
            <person name="Ma J."/>
        </authorList>
    </citation>
    <scope>NUCLEOTIDE SEQUENCE [LARGE SCALE GENOMIC DNA]</scope>
    <source>
        <strain evidence="2">JCM 3106</strain>
    </source>
</reference>
<keyword evidence="2" id="KW-1185">Reference proteome</keyword>
<protein>
    <submittedName>
        <fullName evidence="1">Uncharacterized protein</fullName>
    </submittedName>
</protein>
<sequence length="51" mass="5421">MGIRTGALVGIGSSRTWARDQPPWELVSRTVEFDPTAAETAPRPVVGGAKK</sequence>
<gene>
    <name evidence="1" type="ORF">GCM10017559_61260</name>
</gene>
<organism evidence="1 2">
    <name type="scientific">Streptosporangium longisporum</name>
    <dbReference type="NCBI Taxonomy" id="46187"/>
    <lineage>
        <taxon>Bacteria</taxon>
        <taxon>Bacillati</taxon>
        <taxon>Actinomycetota</taxon>
        <taxon>Actinomycetes</taxon>
        <taxon>Streptosporangiales</taxon>
        <taxon>Streptosporangiaceae</taxon>
        <taxon>Streptosporangium</taxon>
    </lineage>
</organism>
<comment type="caution">
    <text evidence="1">The sequence shown here is derived from an EMBL/GenBank/DDBJ whole genome shotgun (WGS) entry which is preliminary data.</text>
</comment>
<accession>A0ABP6KYN4</accession>